<gene>
    <name evidence="1" type="ORF">ASTO00021_LOCUS8619</name>
    <name evidence="2" type="ORF">ASTO00021_LOCUS8620</name>
</gene>
<organism evidence="2">
    <name type="scientific">Aplanochytrium stocchinoi</name>
    <dbReference type="NCBI Taxonomy" id="215587"/>
    <lineage>
        <taxon>Eukaryota</taxon>
        <taxon>Sar</taxon>
        <taxon>Stramenopiles</taxon>
        <taxon>Bigyra</taxon>
        <taxon>Labyrinthulomycetes</taxon>
        <taxon>Thraustochytrida</taxon>
        <taxon>Thraustochytriidae</taxon>
        <taxon>Aplanochytrium</taxon>
    </lineage>
</organism>
<accession>A0A6S8CTW0</accession>
<evidence type="ECO:0000313" key="2">
    <source>
        <dbReference type="EMBL" id="CAE0438379.1"/>
    </source>
</evidence>
<name>A0A6S8CTW0_9STRA</name>
<dbReference type="EMBL" id="HBIN01011491">
    <property type="protein sequence ID" value="CAE0438379.1"/>
    <property type="molecule type" value="Transcribed_RNA"/>
</dbReference>
<protein>
    <submittedName>
        <fullName evidence="2">Uncharacterized protein</fullName>
    </submittedName>
</protein>
<reference evidence="2" key="1">
    <citation type="submission" date="2021-01" db="EMBL/GenBank/DDBJ databases">
        <authorList>
            <person name="Corre E."/>
            <person name="Pelletier E."/>
            <person name="Niang G."/>
            <person name="Scheremetjew M."/>
            <person name="Finn R."/>
            <person name="Kale V."/>
            <person name="Holt S."/>
            <person name="Cochrane G."/>
            <person name="Meng A."/>
            <person name="Brown T."/>
            <person name="Cohen L."/>
        </authorList>
    </citation>
    <scope>NUCLEOTIDE SEQUENCE</scope>
    <source>
        <strain evidence="2">GSBS06</strain>
    </source>
</reference>
<sequence length="141" mass="16029">MNDATYNGYSPGYYFVIGLSDDFSTIPKTTINNLELDVDQVQPFDSETKLVMKCARSCIVLKDRPSIEQVMNNDLLLASTVNDLRKRGLGSSHNYRELMRKLVLAANMERSDPDGDRDIVHSYGKPDRFDFMHYSVPGPIF</sequence>
<dbReference type="AlphaFoldDB" id="A0A6S8CTW0"/>
<evidence type="ECO:0000313" key="1">
    <source>
        <dbReference type="EMBL" id="CAE0438378.1"/>
    </source>
</evidence>
<dbReference type="EMBL" id="HBIN01011490">
    <property type="protein sequence ID" value="CAE0438378.1"/>
    <property type="molecule type" value="Transcribed_RNA"/>
</dbReference>
<proteinExistence type="predicted"/>